<accession>A0A1X7PDY5</accession>
<proteinExistence type="predicted"/>
<evidence type="ECO:0000256" key="4">
    <source>
        <dbReference type="SAM" id="SignalP"/>
    </source>
</evidence>
<organism evidence="6 7">
    <name type="scientific">Rathayibacter oskolensis</name>
    <dbReference type="NCBI Taxonomy" id="1891671"/>
    <lineage>
        <taxon>Bacteria</taxon>
        <taxon>Bacillati</taxon>
        <taxon>Actinomycetota</taxon>
        <taxon>Actinomycetes</taxon>
        <taxon>Micrococcales</taxon>
        <taxon>Microbacteriaceae</taxon>
        <taxon>Rathayibacter</taxon>
    </lineage>
</organism>
<dbReference type="EMBL" id="FXBM01000003">
    <property type="protein sequence ID" value="SMH49362.1"/>
    <property type="molecule type" value="Genomic_DNA"/>
</dbReference>
<keyword evidence="7" id="KW-1185">Reference proteome</keyword>
<dbReference type="GO" id="GO:0005975">
    <property type="term" value="P:carbohydrate metabolic process"/>
    <property type="evidence" value="ECO:0007669"/>
    <property type="project" value="InterPro"/>
</dbReference>
<dbReference type="InterPro" id="IPR051398">
    <property type="entry name" value="Polysacch_Deacetylase"/>
</dbReference>
<dbReference type="PROSITE" id="PS51257">
    <property type="entry name" value="PROKAR_LIPOPROTEIN"/>
    <property type="match status" value="1"/>
</dbReference>
<evidence type="ECO:0000256" key="1">
    <source>
        <dbReference type="ARBA" id="ARBA00004613"/>
    </source>
</evidence>
<feature type="domain" description="NodB homology" evidence="5">
    <location>
        <begin position="262"/>
        <end position="321"/>
    </location>
</feature>
<reference evidence="7" key="1">
    <citation type="submission" date="2017-04" db="EMBL/GenBank/DDBJ databases">
        <authorList>
            <person name="Varghese N."/>
            <person name="Submissions S."/>
        </authorList>
    </citation>
    <scope>NUCLEOTIDE SEQUENCE [LARGE SCALE GENOMIC DNA]</scope>
    <source>
        <strain evidence="7">VKM Ac-2121</strain>
    </source>
</reference>
<dbReference type="STRING" id="1891671.SAMN06295885_3291"/>
<evidence type="ECO:0000313" key="6">
    <source>
        <dbReference type="EMBL" id="SMH49362.1"/>
    </source>
</evidence>
<keyword evidence="2 4" id="KW-0732">Signal</keyword>
<comment type="subcellular location">
    <subcellularLocation>
        <location evidence="1">Secreted</location>
    </subcellularLocation>
</comment>
<dbReference type="Pfam" id="PF01522">
    <property type="entry name" value="Polysacc_deac_1"/>
    <property type="match status" value="1"/>
</dbReference>
<evidence type="ECO:0000259" key="5">
    <source>
        <dbReference type="Pfam" id="PF01522"/>
    </source>
</evidence>
<feature type="region of interest" description="Disordered" evidence="3">
    <location>
        <begin position="35"/>
        <end position="63"/>
    </location>
</feature>
<sequence length="407" mass="43191">MRRAATAAVIALLLAGCAAEPIDVPAGTVAAVQATQTSTPAPSRPPTVTPTPTPSATPSATLTPSAVPTVATAVWPDNAQVSHLFFHSLVVDPARAFASPEDGAGYLDYMVTKDEFAALLEQVYANGYVLVSPHDLYERAVDGTVTPQPLALPVGKKPLVISQDDVDYYEYMEGDGFADALVLDRNGDVRTRYTDASGRTRVGADDLVPIVDDFVAAHPDFSFQGAKGVIALTGYNGVLGYRTSRLAYGDTNPRIEQDTADATAVAAAMTADGWEFASHSWGHIDMRESSMERITADVGKWRDEVQPIVGATDLFVYPFGADIAGVGGYSGATYDLLAAEGFTAFFTVDASRPAWGQWGPGYLREARINVDGISLRAAIEGRNDTLYSFFDPASVLDPARPPSISGE</sequence>
<feature type="compositionally biased region" description="Pro residues" evidence="3">
    <location>
        <begin position="42"/>
        <end position="55"/>
    </location>
</feature>
<feature type="signal peptide" evidence="4">
    <location>
        <begin position="1"/>
        <end position="18"/>
    </location>
</feature>
<dbReference type="GO" id="GO:0005576">
    <property type="term" value="C:extracellular region"/>
    <property type="evidence" value="ECO:0007669"/>
    <property type="project" value="UniProtKB-SubCell"/>
</dbReference>
<gene>
    <name evidence="6" type="ORF">SAMN06295885_3291</name>
</gene>
<name>A0A1X7PDY5_9MICO</name>
<dbReference type="SUPFAM" id="SSF88713">
    <property type="entry name" value="Glycoside hydrolase/deacetylase"/>
    <property type="match status" value="1"/>
</dbReference>
<dbReference type="InterPro" id="IPR011330">
    <property type="entry name" value="Glyco_hydro/deAcase_b/a-brl"/>
</dbReference>
<dbReference type="GO" id="GO:0016810">
    <property type="term" value="F:hydrolase activity, acting on carbon-nitrogen (but not peptide) bonds"/>
    <property type="evidence" value="ECO:0007669"/>
    <property type="project" value="InterPro"/>
</dbReference>
<evidence type="ECO:0000256" key="3">
    <source>
        <dbReference type="SAM" id="MobiDB-lite"/>
    </source>
</evidence>
<dbReference type="InterPro" id="IPR002509">
    <property type="entry name" value="NODB_dom"/>
</dbReference>
<evidence type="ECO:0000313" key="7">
    <source>
        <dbReference type="Proteomes" id="UP000193711"/>
    </source>
</evidence>
<feature type="chain" id="PRO_5039251579" evidence="4">
    <location>
        <begin position="19"/>
        <end position="407"/>
    </location>
</feature>
<protein>
    <submittedName>
        <fullName evidence="6">Polysaccharide deacetylase</fullName>
    </submittedName>
</protein>
<dbReference type="PANTHER" id="PTHR34216">
    <property type="match status" value="1"/>
</dbReference>
<dbReference type="AlphaFoldDB" id="A0A1X7PDY5"/>
<dbReference type="Gene3D" id="3.20.20.370">
    <property type="entry name" value="Glycoside hydrolase/deacetylase"/>
    <property type="match status" value="1"/>
</dbReference>
<evidence type="ECO:0000256" key="2">
    <source>
        <dbReference type="ARBA" id="ARBA00022729"/>
    </source>
</evidence>
<dbReference type="PANTHER" id="PTHR34216:SF3">
    <property type="entry name" value="POLY-BETA-1,6-N-ACETYL-D-GLUCOSAMINE N-DEACETYLASE"/>
    <property type="match status" value="1"/>
</dbReference>
<dbReference type="Proteomes" id="UP000193711">
    <property type="component" value="Unassembled WGS sequence"/>
</dbReference>